<dbReference type="GO" id="GO:0006302">
    <property type="term" value="P:double-strand break repair"/>
    <property type="evidence" value="ECO:0007669"/>
    <property type="project" value="TreeGrafter"/>
</dbReference>
<dbReference type="Pfam" id="PF00644">
    <property type="entry name" value="PARP"/>
    <property type="match status" value="1"/>
</dbReference>
<gene>
    <name evidence="7" type="ORF">ACAT0790_LOCUS34102</name>
</gene>
<organism evidence="7">
    <name type="scientific">Alexandrium catenella</name>
    <name type="common">Red tide dinoflagellate</name>
    <name type="synonym">Gonyaulax catenella</name>
    <dbReference type="NCBI Taxonomy" id="2925"/>
    <lineage>
        <taxon>Eukaryota</taxon>
        <taxon>Sar</taxon>
        <taxon>Alveolata</taxon>
        <taxon>Dinophyceae</taxon>
        <taxon>Gonyaulacales</taxon>
        <taxon>Pyrocystaceae</taxon>
        <taxon>Alexandrium</taxon>
    </lineage>
</organism>
<keyword evidence="2 5" id="KW-0808">Transferase</keyword>
<dbReference type="GO" id="GO:0005730">
    <property type="term" value="C:nucleolus"/>
    <property type="evidence" value="ECO:0007669"/>
    <property type="project" value="TreeGrafter"/>
</dbReference>
<evidence type="ECO:0000256" key="5">
    <source>
        <dbReference type="RuleBase" id="RU362114"/>
    </source>
</evidence>
<evidence type="ECO:0000256" key="4">
    <source>
        <dbReference type="ARBA" id="ARBA00033987"/>
    </source>
</evidence>
<dbReference type="GO" id="GO:1990404">
    <property type="term" value="F:NAD+-protein mono-ADP-ribosyltransferase activity"/>
    <property type="evidence" value="ECO:0007669"/>
    <property type="project" value="TreeGrafter"/>
</dbReference>
<proteinExistence type="predicted"/>
<reference evidence="7" key="1">
    <citation type="submission" date="2021-01" db="EMBL/GenBank/DDBJ databases">
        <authorList>
            <person name="Corre E."/>
            <person name="Pelletier E."/>
            <person name="Niang G."/>
            <person name="Scheremetjew M."/>
            <person name="Finn R."/>
            <person name="Kale V."/>
            <person name="Holt S."/>
            <person name="Cochrane G."/>
            <person name="Meng A."/>
            <person name="Brown T."/>
            <person name="Cohen L."/>
        </authorList>
    </citation>
    <scope>NUCLEOTIDE SEQUENCE</scope>
    <source>
        <strain evidence="7">OF101</strain>
    </source>
</reference>
<dbReference type="GO" id="GO:0070212">
    <property type="term" value="P:protein poly-ADP-ribosylation"/>
    <property type="evidence" value="ECO:0007669"/>
    <property type="project" value="TreeGrafter"/>
</dbReference>
<evidence type="ECO:0000313" key="7">
    <source>
        <dbReference type="EMBL" id="CAD9155909.1"/>
    </source>
</evidence>
<dbReference type="InterPro" id="IPR050800">
    <property type="entry name" value="ARTD/PARP"/>
</dbReference>
<sequence>MVVVRLWKVVPGRLQREQQETAAELGPPTLLFHGTDAANVRPILANGFRLPKRSGMFGRGIYFAHCPLKSVQYAHRVAMQLWHYTVGFLLACTAGLVATSNPCVGCTAGCLGCGVVHMRRGHRKQMLLCEVYLGNTRKLRFAKDVKPSEDLKRGWLASIFGAKDYDSIHAPSGFFGSVRVSEYIVYQPHQAIPKYVLEFMEQPLDRQSNATN</sequence>
<dbReference type="PROSITE" id="PS51059">
    <property type="entry name" value="PARP_CATALYTIC"/>
    <property type="match status" value="1"/>
</dbReference>
<dbReference type="EMBL" id="HBGE01056503">
    <property type="protein sequence ID" value="CAD9155909.1"/>
    <property type="molecule type" value="Transcribed_RNA"/>
</dbReference>
<dbReference type="Gene3D" id="3.90.228.10">
    <property type="match status" value="1"/>
</dbReference>
<dbReference type="EC" id="2.4.2.-" evidence="5"/>
<dbReference type="InterPro" id="IPR012317">
    <property type="entry name" value="Poly(ADP-ribose)pol_cat_dom"/>
</dbReference>
<protein>
    <recommendedName>
        <fullName evidence="5">Poly [ADP-ribose] polymerase</fullName>
        <shortName evidence="5">PARP</shortName>
        <ecNumber evidence="5">2.4.2.-</ecNumber>
    </recommendedName>
</protein>
<dbReference type="GO" id="GO:0003950">
    <property type="term" value="F:NAD+ poly-ADP-ribosyltransferase activity"/>
    <property type="evidence" value="ECO:0007669"/>
    <property type="project" value="UniProtKB-UniRule"/>
</dbReference>
<comment type="catalytic activity">
    <reaction evidence="4">
        <text>NAD(+) + (ADP-D-ribosyl)n-acceptor = nicotinamide + (ADP-D-ribosyl)n+1-acceptor + H(+).</text>
        <dbReference type="EC" id="2.4.2.30"/>
    </reaction>
</comment>
<evidence type="ECO:0000256" key="1">
    <source>
        <dbReference type="ARBA" id="ARBA00022676"/>
    </source>
</evidence>
<name>A0A7S1R4I5_ALECA</name>
<evidence type="ECO:0000256" key="3">
    <source>
        <dbReference type="ARBA" id="ARBA00023027"/>
    </source>
</evidence>
<dbReference type="AlphaFoldDB" id="A0A7S1R4I5"/>
<dbReference type="SUPFAM" id="SSF56399">
    <property type="entry name" value="ADP-ribosylation"/>
    <property type="match status" value="1"/>
</dbReference>
<dbReference type="PANTHER" id="PTHR10459:SF60">
    <property type="entry name" value="POLY [ADP-RIBOSE] POLYMERASE 2"/>
    <property type="match status" value="1"/>
</dbReference>
<keyword evidence="3 5" id="KW-0520">NAD</keyword>
<evidence type="ECO:0000259" key="6">
    <source>
        <dbReference type="PROSITE" id="PS51059"/>
    </source>
</evidence>
<dbReference type="PANTHER" id="PTHR10459">
    <property type="entry name" value="DNA LIGASE"/>
    <property type="match status" value="1"/>
</dbReference>
<accession>A0A7S1R4I5</accession>
<keyword evidence="1 5" id="KW-0328">Glycosyltransferase</keyword>
<evidence type="ECO:0000256" key="2">
    <source>
        <dbReference type="ARBA" id="ARBA00022679"/>
    </source>
</evidence>
<feature type="domain" description="PARP catalytic" evidence="6">
    <location>
        <begin position="1"/>
        <end position="208"/>
    </location>
</feature>